<sequence>MTQKKLAVFHSKNKMFKAMSQNEDWQVFKDMLLNLRLAVAVDPRPDTAVRHLARTWFDEGKYRNPTCDSVLIKLSALKKANRTLEELIALYIDIEEGTEK</sequence>
<protein>
    <submittedName>
        <fullName evidence="1">Uncharacterized protein</fullName>
    </submittedName>
</protein>
<proteinExistence type="predicted"/>
<keyword evidence="2" id="KW-1185">Reference proteome</keyword>
<gene>
    <name evidence="1" type="ORF">Alexandra_304</name>
</gene>
<evidence type="ECO:0000313" key="2">
    <source>
        <dbReference type="Proteomes" id="UP000251795"/>
    </source>
</evidence>
<organism evidence="1 2">
    <name type="scientific">Erwinia phage vB_EamM_Alexandra</name>
    <dbReference type="NCBI Taxonomy" id="2201424"/>
    <lineage>
        <taxon>Viruses</taxon>
        <taxon>Duplodnaviria</taxon>
        <taxon>Heunggongvirae</taxon>
        <taxon>Uroviricota</taxon>
        <taxon>Caudoviricetes</taxon>
        <taxon>Alexandravirus</taxon>
        <taxon>Alexandravirus alexandra</taxon>
    </lineage>
</organism>
<reference evidence="1 2" key="1">
    <citation type="submission" date="2018-04" db="EMBL/GenBank/DDBJ databases">
        <authorList>
            <person name="Go L.Y."/>
            <person name="Mitchell J.A."/>
        </authorList>
    </citation>
    <scope>NUCLEOTIDE SEQUENCE [LARGE SCALE GENOMIC DNA]</scope>
</reference>
<name>A0A2Z4QE62_9CAUD</name>
<dbReference type="EMBL" id="MH248138">
    <property type="protein sequence ID" value="AWY08560.1"/>
    <property type="molecule type" value="Genomic_DNA"/>
</dbReference>
<accession>A0A2Z4QE62</accession>
<evidence type="ECO:0000313" key="1">
    <source>
        <dbReference type="EMBL" id="AWY08560.1"/>
    </source>
</evidence>
<dbReference type="Proteomes" id="UP000251795">
    <property type="component" value="Segment"/>
</dbReference>